<dbReference type="AlphaFoldDB" id="A0A1G2IWN3"/>
<feature type="compositionally biased region" description="Low complexity" evidence="1">
    <location>
        <begin position="50"/>
        <end position="66"/>
    </location>
</feature>
<feature type="chain" id="PRO_5009583289" description="Gram-positive cocci surface proteins LPxTG domain-containing protein" evidence="3">
    <location>
        <begin position="25"/>
        <end position="125"/>
    </location>
</feature>
<feature type="signal peptide" evidence="3">
    <location>
        <begin position="1"/>
        <end position="24"/>
    </location>
</feature>
<evidence type="ECO:0000313" key="5">
    <source>
        <dbReference type="Proteomes" id="UP000178650"/>
    </source>
</evidence>
<feature type="transmembrane region" description="Helical" evidence="2">
    <location>
        <begin position="100"/>
        <end position="119"/>
    </location>
</feature>
<accession>A0A1G2IWN3</accession>
<protein>
    <recommendedName>
        <fullName evidence="6">Gram-positive cocci surface proteins LPxTG domain-containing protein</fullName>
    </recommendedName>
</protein>
<evidence type="ECO:0000256" key="1">
    <source>
        <dbReference type="SAM" id="MobiDB-lite"/>
    </source>
</evidence>
<dbReference type="Proteomes" id="UP000178650">
    <property type="component" value="Unassembled WGS sequence"/>
</dbReference>
<feature type="compositionally biased region" description="Polar residues" evidence="1">
    <location>
        <begin position="78"/>
        <end position="92"/>
    </location>
</feature>
<keyword evidence="2" id="KW-1133">Transmembrane helix</keyword>
<proteinExistence type="predicted"/>
<keyword evidence="3" id="KW-0732">Signal</keyword>
<reference evidence="4 5" key="1">
    <citation type="journal article" date="2016" name="Nat. Commun.">
        <title>Thousands of microbial genomes shed light on interconnected biogeochemical processes in an aquifer system.</title>
        <authorList>
            <person name="Anantharaman K."/>
            <person name="Brown C.T."/>
            <person name="Hug L.A."/>
            <person name="Sharon I."/>
            <person name="Castelle C.J."/>
            <person name="Probst A.J."/>
            <person name="Thomas B.C."/>
            <person name="Singh A."/>
            <person name="Wilkins M.J."/>
            <person name="Karaoz U."/>
            <person name="Brodie E.L."/>
            <person name="Williams K.H."/>
            <person name="Hubbard S.S."/>
            <person name="Banfield J.F."/>
        </authorList>
    </citation>
    <scope>NUCLEOTIDE SEQUENCE [LARGE SCALE GENOMIC DNA]</scope>
</reference>
<keyword evidence="2" id="KW-0472">Membrane</keyword>
<feature type="region of interest" description="Disordered" evidence="1">
    <location>
        <begin position="50"/>
        <end position="94"/>
    </location>
</feature>
<evidence type="ECO:0000313" key="4">
    <source>
        <dbReference type="EMBL" id="OGZ79073.1"/>
    </source>
</evidence>
<dbReference type="STRING" id="1802223.A2358_03745"/>
<gene>
    <name evidence="4" type="ORF">A2358_03745</name>
</gene>
<dbReference type="EMBL" id="MHPJ01000009">
    <property type="protein sequence ID" value="OGZ79073.1"/>
    <property type="molecule type" value="Genomic_DNA"/>
</dbReference>
<sequence>MKLYKKFIAIIIFFILFSGASVFAVKHSSQFPKDPEPTIPVNPAYFPSFSNSANTNNATQNTPIPIQNENEASHPEQFAQNNSPSAKNNPSTKKSRAINLPWTVFSISVLLVAIWLGVLKYKKVI</sequence>
<evidence type="ECO:0008006" key="6">
    <source>
        <dbReference type="Google" id="ProtNLM"/>
    </source>
</evidence>
<keyword evidence="2" id="KW-0812">Transmembrane</keyword>
<evidence type="ECO:0000256" key="3">
    <source>
        <dbReference type="SAM" id="SignalP"/>
    </source>
</evidence>
<evidence type="ECO:0000256" key="2">
    <source>
        <dbReference type="SAM" id="Phobius"/>
    </source>
</evidence>
<name>A0A1G2IWN3_9BACT</name>
<comment type="caution">
    <text evidence="4">The sequence shown here is derived from an EMBL/GenBank/DDBJ whole genome shotgun (WGS) entry which is preliminary data.</text>
</comment>
<organism evidence="4 5">
    <name type="scientific">Candidatus Staskawiczbacteria bacterium RIFOXYB1_FULL_37_44</name>
    <dbReference type="NCBI Taxonomy" id="1802223"/>
    <lineage>
        <taxon>Bacteria</taxon>
        <taxon>Candidatus Staskawicziibacteriota</taxon>
    </lineage>
</organism>